<feature type="region of interest" description="Disordered" evidence="1">
    <location>
        <begin position="1"/>
        <end position="31"/>
    </location>
</feature>
<comment type="caution">
    <text evidence="3">The sequence shown here is derived from an EMBL/GenBank/DDBJ whole genome shotgun (WGS) entry which is preliminary data.</text>
</comment>
<evidence type="ECO:0000313" key="3">
    <source>
        <dbReference type="EMBL" id="KAB8138067.1"/>
    </source>
</evidence>
<keyword evidence="2" id="KW-0812">Transmembrane</keyword>
<feature type="transmembrane region" description="Helical" evidence="2">
    <location>
        <begin position="39"/>
        <end position="61"/>
    </location>
</feature>
<evidence type="ECO:0008006" key="5">
    <source>
        <dbReference type="Google" id="ProtNLM"/>
    </source>
</evidence>
<sequence>MTKHSYDSEKPINDATDHLRQHQGLPAKRGGKLPVPIKVLGFILFGVFGIISIIGVIVSLLN</sequence>
<feature type="compositionally biased region" description="Basic and acidic residues" evidence="1">
    <location>
        <begin position="1"/>
        <end position="20"/>
    </location>
</feature>
<name>A0A7C8KZI4_9BACI</name>
<evidence type="ECO:0000313" key="4">
    <source>
        <dbReference type="Proteomes" id="UP000480246"/>
    </source>
</evidence>
<reference evidence="3 4" key="1">
    <citation type="submission" date="2019-10" db="EMBL/GenBank/DDBJ databases">
        <title>Gracilibacillus sp. nov. isolated from rice seeds.</title>
        <authorList>
            <person name="He S."/>
        </authorList>
    </citation>
    <scope>NUCLEOTIDE SEQUENCE [LARGE SCALE GENOMIC DNA]</scope>
    <source>
        <strain evidence="3 4">TD8</strain>
    </source>
</reference>
<dbReference type="AlphaFoldDB" id="A0A7C8KZI4"/>
<dbReference type="EMBL" id="WEID01000028">
    <property type="protein sequence ID" value="KAB8138067.1"/>
    <property type="molecule type" value="Genomic_DNA"/>
</dbReference>
<protein>
    <recommendedName>
        <fullName evidence="5">Amino acid transporter</fullName>
    </recommendedName>
</protein>
<keyword evidence="4" id="KW-1185">Reference proteome</keyword>
<keyword evidence="2" id="KW-1133">Transmembrane helix</keyword>
<dbReference type="RefSeq" id="WP_153402163.1">
    <property type="nucleotide sequence ID" value="NZ_ML762426.1"/>
</dbReference>
<evidence type="ECO:0000256" key="2">
    <source>
        <dbReference type="SAM" id="Phobius"/>
    </source>
</evidence>
<dbReference type="Proteomes" id="UP000480246">
    <property type="component" value="Unassembled WGS sequence"/>
</dbReference>
<dbReference type="OrthoDB" id="2456645at2"/>
<organism evidence="3 4">
    <name type="scientific">Gracilibacillus oryzae</name>
    <dbReference type="NCBI Taxonomy" id="1672701"/>
    <lineage>
        <taxon>Bacteria</taxon>
        <taxon>Bacillati</taxon>
        <taxon>Bacillota</taxon>
        <taxon>Bacilli</taxon>
        <taxon>Bacillales</taxon>
        <taxon>Bacillaceae</taxon>
        <taxon>Gracilibacillus</taxon>
    </lineage>
</organism>
<proteinExistence type="predicted"/>
<gene>
    <name evidence="3" type="ORF">F9U64_06365</name>
</gene>
<keyword evidence="2" id="KW-0472">Membrane</keyword>
<accession>A0A7C8KZI4</accession>
<evidence type="ECO:0000256" key="1">
    <source>
        <dbReference type="SAM" id="MobiDB-lite"/>
    </source>
</evidence>